<comment type="caution">
    <text evidence="1">The sequence shown here is derived from an EMBL/GenBank/DDBJ whole genome shotgun (WGS) entry which is preliminary data.</text>
</comment>
<dbReference type="InterPro" id="IPR003749">
    <property type="entry name" value="ThiS/MoaD-like"/>
</dbReference>
<protein>
    <submittedName>
        <fullName evidence="1">Sulfur carrier protein ThiS</fullName>
    </submittedName>
</protein>
<dbReference type="CDD" id="cd00565">
    <property type="entry name" value="Ubl_ThiS"/>
    <property type="match status" value="1"/>
</dbReference>
<dbReference type="RefSeq" id="WP_386707226.1">
    <property type="nucleotide sequence ID" value="NZ_JBHRYF010000001.1"/>
</dbReference>
<gene>
    <name evidence="1" type="primary">thiS</name>
    <name evidence="1" type="ORF">ACFOM9_01260</name>
</gene>
<dbReference type="PANTHER" id="PTHR34472">
    <property type="entry name" value="SULFUR CARRIER PROTEIN THIS"/>
    <property type="match status" value="1"/>
</dbReference>
<dbReference type="InterPro" id="IPR012675">
    <property type="entry name" value="Beta-grasp_dom_sf"/>
</dbReference>
<evidence type="ECO:0000313" key="2">
    <source>
        <dbReference type="Proteomes" id="UP001595724"/>
    </source>
</evidence>
<sequence length="66" mass="7073">MDILLNGEPLPLAAHTTLGELLESQHLAQRRVAVEINGEIVPRSRHGEHVLHAGDQVEIVHALGGG</sequence>
<keyword evidence="2" id="KW-1185">Reference proteome</keyword>
<evidence type="ECO:0000313" key="1">
    <source>
        <dbReference type="EMBL" id="MFC3658704.1"/>
    </source>
</evidence>
<dbReference type="InterPro" id="IPR016155">
    <property type="entry name" value="Mopterin_synth/thiamin_S_b"/>
</dbReference>
<accession>A0ABV7UP47</accession>
<dbReference type="PANTHER" id="PTHR34472:SF1">
    <property type="entry name" value="SULFUR CARRIER PROTEIN THIS"/>
    <property type="match status" value="1"/>
</dbReference>
<dbReference type="Gene3D" id="3.10.20.30">
    <property type="match status" value="1"/>
</dbReference>
<dbReference type="Proteomes" id="UP001595724">
    <property type="component" value="Unassembled WGS sequence"/>
</dbReference>
<dbReference type="InterPro" id="IPR010035">
    <property type="entry name" value="Thi_S"/>
</dbReference>
<dbReference type="EMBL" id="JBHRYF010000001">
    <property type="protein sequence ID" value="MFC3658704.1"/>
    <property type="molecule type" value="Genomic_DNA"/>
</dbReference>
<organism evidence="1 2">
    <name type="scientific">Luteimonas notoginsengisoli</name>
    <dbReference type="NCBI Taxonomy" id="1578200"/>
    <lineage>
        <taxon>Bacteria</taxon>
        <taxon>Pseudomonadati</taxon>
        <taxon>Pseudomonadota</taxon>
        <taxon>Gammaproteobacteria</taxon>
        <taxon>Lysobacterales</taxon>
        <taxon>Lysobacteraceae</taxon>
        <taxon>Luteimonas</taxon>
    </lineage>
</organism>
<reference evidence="2" key="1">
    <citation type="journal article" date="2019" name="Int. J. Syst. Evol. Microbiol.">
        <title>The Global Catalogue of Microorganisms (GCM) 10K type strain sequencing project: providing services to taxonomists for standard genome sequencing and annotation.</title>
        <authorList>
            <consortium name="The Broad Institute Genomics Platform"/>
            <consortium name="The Broad Institute Genome Sequencing Center for Infectious Disease"/>
            <person name="Wu L."/>
            <person name="Ma J."/>
        </authorList>
    </citation>
    <scope>NUCLEOTIDE SEQUENCE [LARGE SCALE GENOMIC DNA]</scope>
    <source>
        <strain evidence="2">KCTC 42211</strain>
    </source>
</reference>
<dbReference type="Pfam" id="PF02597">
    <property type="entry name" value="ThiS"/>
    <property type="match status" value="1"/>
</dbReference>
<name>A0ABV7UP47_9GAMM</name>
<dbReference type="NCBIfam" id="TIGR01683">
    <property type="entry name" value="thiS"/>
    <property type="match status" value="1"/>
</dbReference>
<proteinExistence type="predicted"/>
<dbReference type="SUPFAM" id="SSF54285">
    <property type="entry name" value="MoaD/ThiS"/>
    <property type="match status" value="1"/>
</dbReference>